<dbReference type="STRING" id="576118.SAMN05216216_11764"/>
<name>A0A1G9GIJ5_9BACL</name>
<feature type="transmembrane region" description="Helical" evidence="1">
    <location>
        <begin position="158"/>
        <end position="177"/>
    </location>
</feature>
<keyword evidence="1" id="KW-1133">Transmembrane helix</keyword>
<feature type="transmembrane region" description="Helical" evidence="1">
    <location>
        <begin position="6"/>
        <end position="28"/>
    </location>
</feature>
<accession>A0A1G9GIJ5</accession>
<dbReference type="AlphaFoldDB" id="A0A1G9GIJ5"/>
<gene>
    <name evidence="2" type="ORF">SAMN05216216_11764</name>
</gene>
<keyword evidence="1" id="KW-0472">Membrane</keyword>
<dbReference type="RefSeq" id="WP_092986981.1">
    <property type="nucleotide sequence ID" value="NZ_FNFY01000017.1"/>
</dbReference>
<feature type="transmembrane region" description="Helical" evidence="1">
    <location>
        <begin position="121"/>
        <end position="146"/>
    </location>
</feature>
<protein>
    <recommendedName>
        <fullName evidence="4">Membrane protein YqaA, SNARE-associated domain</fullName>
    </recommendedName>
</protein>
<keyword evidence="1" id="KW-0812">Transmembrane</keyword>
<evidence type="ECO:0000256" key="1">
    <source>
        <dbReference type="SAM" id="Phobius"/>
    </source>
</evidence>
<evidence type="ECO:0000313" key="3">
    <source>
        <dbReference type="Proteomes" id="UP000199008"/>
    </source>
</evidence>
<feature type="transmembrane region" description="Helical" evidence="1">
    <location>
        <begin position="95"/>
        <end position="115"/>
    </location>
</feature>
<sequence>MVIMIAAFVWGFSEATFFFIIPDVLLSYYALRINGLKKIFLINIICIAGAALGGGVIFIMSSIDHSAVIDFMLAVPAIHTYMLQHVESEMAAGTFTALVTGPLFGVPYKLFAAFAPLHTNIFIFILFSIPARFIRFIIISLLAYMLSHKIFKDLPVKVKTLIWLLVWIIVYVIYFSIHPF</sequence>
<dbReference type="OrthoDB" id="7192068at2"/>
<organism evidence="2 3">
    <name type="scientific">Lacicoccus qingdaonensis</name>
    <dbReference type="NCBI Taxonomy" id="576118"/>
    <lineage>
        <taxon>Bacteria</taxon>
        <taxon>Bacillati</taxon>
        <taxon>Bacillota</taxon>
        <taxon>Bacilli</taxon>
        <taxon>Bacillales</taxon>
        <taxon>Salinicoccaceae</taxon>
        <taxon>Lacicoccus</taxon>
    </lineage>
</organism>
<proteinExistence type="predicted"/>
<keyword evidence="3" id="KW-1185">Reference proteome</keyword>
<evidence type="ECO:0008006" key="4">
    <source>
        <dbReference type="Google" id="ProtNLM"/>
    </source>
</evidence>
<evidence type="ECO:0000313" key="2">
    <source>
        <dbReference type="EMBL" id="SDL00509.1"/>
    </source>
</evidence>
<feature type="transmembrane region" description="Helical" evidence="1">
    <location>
        <begin position="40"/>
        <end position="60"/>
    </location>
</feature>
<dbReference type="EMBL" id="FNFY01000017">
    <property type="protein sequence ID" value="SDL00509.1"/>
    <property type="molecule type" value="Genomic_DNA"/>
</dbReference>
<dbReference type="Proteomes" id="UP000199008">
    <property type="component" value="Unassembled WGS sequence"/>
</dbReference>
<reference evidence="3" key="1">
    <citation type="submission" date="2016-10" db="EMBL/GenBank/DDBJ databases">
        <authorList>
            <person name="Varghese N."/>
            <person name="Submissions S."/>
        </authorList>
    </citation>
    <scope>NUCLEOTIDE SEQUENCE [LARGE SCALE GENOMIC DNA]</scope>
    <source>
        <strain evidence="3">CGMCC 1.8895</strain>
    </source>
</reference>